<feature type="transmembrane region" description="Helical" evidence="1">
    <location>
        <begin position="87"/>
        <end position="113"/>
    </location>
</feature>
<accession>A0A4R7TZJ1</accession>
<dbReference type="AlphaFoldDB" id="A0A4R7TZJ1"/>
<dbReference type="EMBL" id="SOCH01000002">
    <property type="protein sequence ID" value="TDU98144.1"/>
    <property type="molecule type" value="Genomic_DNA"/>
</dbReference>
<reference evidence="2 3" key="1">
    <citation type="submission" date="2019-03" db="EMBL/GenBank/DDBJ databases">
        <title>Genomic Encyclopedia of Archaeal and Bacterial Type Strains, Phase II (KMG-II): from individual species to whole genera.</title>
        <authorList>
            <person name="Goeker M."/>
        </authorList>
    </citation>
    <scope>NUCLEOTIDE SEQUENCE [LARGE SCALE GENOMIC DNA]</scope>
    <source>
        <strain evidence="2 3">ATCC 25591</strain>
    </source>
</reference>
<feature type="transmembrane region" description="Helical" evidence="1">
    <location>
        <begin position="50"/>
        <end position="75"/>
    </location>
</feature>
<dbReference type="Proteomes" id="UP000294882">
    <property type="component" value="Unassembled WGS sequence"/>
</dbReference>
<keyword evidence="1" id="KW-0472">Membrane</keyword>
<feature type="transmembrane region" description="Helical" evidence="1">
    <location>
        <begin position="7"/>
        <end position="30"/>
    </location>
</feature>
<evidence type="ECO:0000313" key="3">
    <source>
        <dbReference type="Proteomes" id="UP000294882"/>
    </source>
</evidence>
<evidence type="ECO:0000313" key="2">
    <source>
        <dbReference type="EMBL" id="TDU98144.1"/>
    </source>
</evidence>
<organism evidence="2 3">
    <name type="scientific">Metamycoplasma hyosynoviae</name>
    <dbReference type="NCBI Taxonomy" id="29559"/>
    <lineage>
        <taxon>Bacteria</taxon>
        <taxon>Bacillati</taxon>
        <taxon>Mycoplasmatota</taxon>
        <taxon>Mycoplasmoidales</taxon>
        <taxon>Metamycoplasmataceae</taxon>
        <taxon>Metamycoplasma</taxon>
    </lineage>
</organism>
<comment type="caution">
    <text evidence="2">The sequence shown here is derived from an EMBL/GenBank/DDBJ whole genome shotgun (WGS) entry which is preliminary data.</text>
</comment>
<evidence type="ECO:0000256" key="1">
    <source>
        <dbReference type="SAM" id="Phobius"/>
    </source>
</evidence>
<protein>
    <submittedName>
        <fullName evidence="2">Uncharacterized protein</fullName>
    </submittedName>
</protein>
<feature type="transmembrane region" description="Helical" evidence="1">
    <location>
        <begin position="142"/>
        <end position="164"/>
    </location>
</feature>
<gene>
    <name evidence="2" type="ORF">JN03_0168</name>
</gene>
<name>A0A4R7TZJ1_9BACT</name>
<sequence>MTKTKKSFVLTVPILYTILFTLYIGIYIYFNYYEFKLFKNKEILNHSRGIMTFFATLAITSIIFTLIIFTLIMFARTAKINNVKIFWSIYLGIFVSYLLLSMLFWFSMFFLIVKNSLQFNGSDFYEIMTKIYKNPTFSKLNFYAGTITLNIILGMLVVISWIFYSMVMKNRKKMENESRFATTEDTYKNRMENPNLFK</sequence>
<keyword evidence="1" id="KW-0812">Transmembrane</keyword>
<keyword evidence="1" id="KW-1133">Transmembrane helix</keyword>
<proteinExistence type="predicted"/>